<accession>A0ABR3Z5K4</accession>
<dbReference type="Proteomes" id="UP001583280">
    <property type="component" value="Unassembled WGS sequence"/>
</dbReference>
<protein>
    <submittedName>
        <fullName evidence="2">Uncharacterized protein</fullName>
    </submittedName>
</protein>
<feature type="compositionally biased region" description="Basic residues" evidence="1">
    <location>
        <begin position="237"/>
        <end position="253"/>
    </location>
</feature>
<evidence type="ECO:0000313" key="3">
    <source>
        <dbReference type="Proteomes" id="UP001583280"/>
    </source>
</evidence>
<gene>
    <name evidence="2" type="ORF">Cpir12675_003221</name>
</gene>
<name>A0ABR3Z5K4_9PEZI</name>
<dbReference type="Pfam" id="PF09428">
    <property type="entry name" value="DUF2011"/>
    <property type="match status" value="1"/>
</dbReference>
<feature type="compositionally biased region" description="Basic and acidic residues" evidence="1">
    <location>
        <begin position="212"/>
        <end position="236"/>
    </location>
</feature>
<sequence>MFELPDAKRVRRHELNGSDSESHHSSDEEIDSIVREKLRTKLSSALEFSFDFVPAGKASKDACSSIDINMTDALGNEEGTDEPEEFEFRLFASDAAQATKVVLESDKPVELGEGAVLMPSRPLTYYLAPRATGKLRDEFDFAAVSGDEVMAYAQQRWWGCEMPWKVVAGIPEKCSLTLPWTTIATSPLAGSNGGAMRRRAKPCKKMRIKKHINERSERAEREEKERRNMSKEELLRDKKKRANLAKKQRRRAKAKENKLNSRTGTDAEVVAAAMVVDTASSGSGDFGDNK</sequence>
<dbReference type="EMBL" id="JAWDJO010000072">
    <property type="protein sequence ID" value="KAL1895532.1"/>
    <property type="molecule type" value="Genomic_DNA"/>
</dbReference>
<keyword evidence="3" id="KW-1185">Reference proteome</keyword>
<dbReference type="InterPro" id="IPR018555">
    <property type="entry name" value="C630.06c-like"/>
</dbReference>
<evidence type="ECO:0000313" key="2">
    <source>
        <dbReference type="EMBL" id="KAL1895532.1"/>
    </source>
</evidence>
<comment type="caution">
    <text evidence="2">The sequence shown here is derived from an EMBL/GenBank/DDBJ whole genome shotgun (WGS) entry which is preliminary data.</text>
</comment>
<feature type="region of interest" description="Disordered" evidence="1">
    <location>
        <begin position="1"/>
        <end position="30"/>
    </location>
</feature>
<reference evidence="2 3" key="1">
    <citation type="journal article" date="2024" name="IMA Fungus">
        <title>IMA Genome - F19 : A genome assembly and annotation guide to empower mycologists, including annotated draft genome sequences of Ceratocystis pirilliformis, Diaporthe australafricana, Fusarium ophioides, Paecilomyces lecythidis, and Sporothrix stenoceras.</title>
        <authorList>
            <person name="Aylward J."/>
            <person name="Wilson A.M."/>
            <person name="Visagie C.M."/>
            <person name="Spraker J."/>
            <person name="Barnes I."/>
            <person name="Buitendag C."/>
            <person name="Ceriani C."/>
            <person name="Del Mar Angel L."/>
            <person name="du Plessis D."/>
            <person name="Fuchs T."/>
            <person name="Gasser K."/>
            <person name="Kramer D."/>
            <person name="Li W."/>
            <person name="Munsamy K."/>
            <person name="Piso A."/>
            <person name="Price J.L."/>
            <person name="Sonnekus B."/>
            <person name="Thomas C."/>
            <person name="van der Nest A."/>
            <person name="van Dijk A."/>
            <person name="van Heerden A."/>
            <person name="van Vuuren N."/>
            <person name="Yilmaz N."/>
            <person name="Duong T.A."/>
            <person name="van der Merwe N.A."/>
            <person name="Wingfield M.J."/>
            <person name="Wingfield B.D."/>
        </authorList>
    </citation>
    <scope>NUCLEOTIDE SEQUENCE [LARGE SCALE GENOMIC DNA]</scope>
    <source>
        <strain evidence="2 3">CMW 12675</strain>
    </source>
</reference>
<proteinExistence type="predicted"/>
<organism evidence="2 3">
    <name type="scientific">Ceratocystis pirilliformis</name>
    <dbReference type="NCBI Taxonomy" id="259994"/>
    <lineage>
        <taxon>Eukaryota</taxon>
        <taxon>Fungi</taxon>
        <taxon>Dikarya</taxon>
        <taxon>Ascomycota</taxon>
        <taxon>Pezizomycotina</taxon>
        <taxon>Sordariomycetes</taxon>
        <taxon>Hypocreomycetidae</taxon>
        <taxon>Microascales</taxon>
        <taxon>Ceratocystidaceae</taxon>
        <taxon>Ceratocystis</taxon>
    </lineage>
</organism>
<feature type="region of interest" description="Disordered" evidence="1">
    <location>
        <begin position="212"/>
        <end position="265"/>
    </location>
</feature>
<evidence type="ECO:0000256" key="1">
    <source>
        <dbReference type="SAM" id="MobiDB-lite"/>
    </source>
</evidence>